<dbReference type="EMBL" id="UYRX01000494">
    <property type="protein sequence ID" value="VDK82972.1"/>
    <property type="molecule type" value="Genomic_DNA"/>
</dbReference>
<dbReference type="AlphaFoldDB" id="A0A3P6T4S4"/>
<dbReference type="OMA" id="LHAYNPQ"/>
<keyword evidence="1" id="KW-0812">Transmembrane</keyword>
<gene>
    <name evidence="2" type="ORF">NLS_LOCUS6004</name>
</gene>
<organism evidence="2 3">
    <name type="scientific">Litomosoides sigmodontis</name>
    <name type="common">Filarial nematode worm</name>
    <dbReference type="NCBI Taxonomy" id="42156"/>
    <lineage>
        <taxon>Eukaryota</taxon>
        <taxon>Metazoa</taxon>
        <taxon>Ecdysozoa</taxon>
        <taxon>Nematoda</taxon>
        <taxon>Chromadorea</taxon>
        <taxon>Rhabditida</taxon>
        <taxon>Spirurina</taxon>
        <taxon>Spiruromorpha</taxon>
        <taxon>Filarioidea</taxon>
        <taxon>Onchocercidae</taxon>
        <taxon>Litomosoides</taxon>
    </lineage>
</organism>
<evidence type="ECO:0000313" key="2">
    <source>
        <dbReference type="EMBL" id="VDK82972.1"/>
    </source>
</evidence>
<dbReference type="OrthoDB" id="5844878at2759"/>
<dbReference type="Proteomes" id="UP000277928">
    <property type="component" value="Unassembled WGS sequence"/>
</dbReference>
<keyword evidence="1" id="KW-1133">Transmembrane helix</keyword>
<evidence type="ECO:0000313" key="3">
    <source>
        <dbReference type="Proteomes" id="UP000277928"/>
    </source>
</evidence>
<keyword evidence="3" id="KW-1185">Reference proteome</keyword>
<feature type="transmembrane region" description="Helical" evidence="1">
    <location>
        <begin position="82"/>
        <end position="109"/>
    </location>
</feature>
<proteinExistence type="predicted"/>
<dbReference type="STRING" id="42156.A0A3P6T4S4"/>
<keyword evidence="1" id="KW-0472">Membrane</keyword>
<evidence type="ECO:0000256" key="1">
    <source>
        <dbReference type="SAM" id="Phobius"/>
    </source>
</evidence>
<accession>A0A3P6T4S4</accession>
<sequence>MAAESSDIDCQGVTFIGVVEKMAQENCLLIKCHGGCSFDADAELSEGVSVKITRTIKNSTFDDIKSLTSKVADTFSSNLTPIWAIALIIVASVLCVGFNVVLISACICWNRRKNHKRKAHISTITALRAFNPT</sequence>
<protein>
    <submittedName>
        <fullName evidence="2">Uncharacterized protein</fullName>
    </submittedName>
</protein>
<name>A0A3P6T4S4_LITSI</name>
<reference evidence="2 3" key="1">
    <citation type="submission" date="2018-08" db="EMBL/GenBank/DDBJ databases">
        <authorList>
            <person name="Laetsch R D."/>
            <person name="Stevens L."/>
            <person name="Kumar S."/>
            <person name="Blaxter L. M."/>
        </authorList>
    </citation>
    <scope>NUCLEOTIDE SEQUENCE [LARGE SCALE GENOMIC DNA]</scope>
</reference>